<evidence type="ECO:0008006" key="4">
    <source>
        <dbReference type="Google" id="ProtNLM"/>
    </source>
</evidence>
<comment type="caution">
    <text evidence="2">The sequence shown here is derived from an EMBL/GenBank/DDBJ whole genome shotgun (WGS) entry which is preliminary data.</text>
</comment>
<keyword evidence="1" id="KW-0732">Signal</keyword>
<name>A0A2G5H9Y4_CERBT</name>
<feature type="chain" id="PRO_5013599534" description="Secreted protein" evidence="1">
    <location>
        <begin position="18"/>
        <end position="78"/>
    </location>
</feature>
<reference evidence="2 3" key="1">
    <citation type="submission" date="2015-10" db="EMBL/GenBank/DDBJ databases">
        <title>The cercosporin biosynthetic gene cluster was horizontally transferred to several fungal lineages and shown to be expanded in Cercospora beticola based on microsynteny with recipient genomes.</title>
        <authorList>
            <person name="De Jonge R."/>
            <person name="Ebert M.K."/>
            <person name="Suttle J.C."/>
            <person name="Jurick Ii W.M."/>
            <person name="Secor G.A."/>
            <person name="Thomma B.P."/>
            <person name="Van De Peer Y."/>
            <person name="Bolton M.D."/>
        </authorList>
    </citation>
    <scope>NUCLEOTIDE SEQUENCE [LARGE SCALE GENOMIC DNA]</scope>
    <source>
        <strain evidence="2 3">09-40</strain>
    </source>
</reference>
<feature type="signal peptide" evidence="1">
    <location>
        <begin position="1"/>
        <end position="17"/>
    </location>
</feature>
<evidence type="ECO:0000313" key="2">
    <source>
        <dbReference type="EMBL" id="PIA89345.1"/>
    </source>
</evidence>
<accession>A0A2G5H9Y4</accession>
<sequence length="78" mass="9035">MRLRSLVITLMLIYVQSRRRYKGRCLSPDSCDHSFLTSIITPCKTAGYTSRDNKRIKRIQQTSWLLNDETPTSSALLQ</sequence>
<dbReference type="AlphaFoldDB" id="A0A2G5H9Y4"/>
<organism evidence="2 3">
    <name type="scientific">Cercospora beticola</name>
    <name type="common">Sugarbeet leaf spot fungus</name>
    <dbReference type="NCBI Taxonomy" id="122368"/>
    <lineage>
        <taxon>Eukaryota</taxon>
        <taxon>Fungi</taxon>
        <taxon>Dikarya</taxon>
        <taxon>Ascomycota</taxon>
        <taxon>Pezizomycotina</taxon>
        <taxon>Dothideomycetes</taxon>
        <taxon>Dothideomycetidae</taxon>
        <taxon>Mycosphaerellales</taxon>
        <taxon>Mycosphaerellaceae</taxon>
        <taxon>Cercospora</taxon>
    </lineage>
</organism>
<proteinExistence type="predicted"/>
<gene>
    <name evidence="2" type="ORF">CB0940_07766</name>
</gene>
<evidence type="ECO:0000256" key="1">
    <source>
        <dbReference type="SAM" id="SignalP"/>
    </source>
</evidence>
<dbReference type="Proteomes" id="UP000230605">
    <property type="component" value="Chromosome 5"/>
</dbReference>
<evidence type="ECO:0000313" key="3">
    <source>
        <dbReference type="Proteomes" id="UP000230605"/>
    </source>
</evidence>
<protein>
    <recommendedName>
        <fullName evidence="4">Secreted protein</fullName>
    </recommendedName>
</protein>
<dbReference type="EMBL" id="LKMD01000108">
    <property type="protein sequence ID" value="PIA89345.1"/>
    <property type="molecule type" value="Genomic_DNA"/>
</dbReference>